<dbReference type="PROSITE" id="PS50929">
    <property type="entry name" value="ABC_TM1F"/>
    <property type="match status" value="1"/>
</dbReference>
<dbReference type="PANTHER" id="PTHR24222">
    <property type="entry name" value="ABC TRANSPORTER B FAMILY"/>
    <property type="match status" value="1"/>
</dbReference>
<evidence type="ECO:0000256" key="2">
    <source>
        <dbReference type="ARBA" id="ARBA00022692"/>
    </source>
</evidence>
<dbReference type="GO" id="GO:0005524">
    <property type="term" value="F:ATP binding"/>
    <property type="evidence" value="ECO:0007669"/>
    <property type="project" value="InterPro"/>
</dbReference>
<feature type="domain" description="ABC transmembrane type-1" evidence="6">
    <location>
        <begin position="92"/>
        <end position="152"/>
    </location>
</feature>
<protein>
    <submittedName>
        <fullName evidence="7">ABC transporter B family member 7</fullName>
    </submittedName>
</protein>
<dbReference type="EMBL" id="NCVQ01000003">
    <property type="protein sequence ID" value="PWZ40338.1"/>
    <property type="molecule type" value="Genomic_DNA"/>
</dbReference>
<dbReference type="Proteomes" id="UP000251960">
    <property type="component" value="Chromosome 2"/>
</dbReference>
<feature type="transmembrane region" description="Helical" evidence="5">
    <location>
        <begin position="87"/>
        <end position="111"/>
    </location>
</feature>
<evidence type="ECO:0000256" key="3">
    <source>
        <dbReference type="ARBA" id="ARBA00022989"/>
    </source>
</evidence>
<keyword evidence="3 5" id="KW-1133">Transmembrane helix</keyword>
<proteinExistence type="predicted"/>
<dbReference type="InterPro" id="IPR027417">
    <property type="entry name" value="P-loop_NTPase"/>
</dbReference>
<dbReference type="ExpressionAtlas" id="A0A3L6FZR1">
    <property type="expression patterns" value="baseline and differential"/>
</dbReference>
<dbReference type="Gene3D" id="1.20.1560.10">
    <property type="entry name" value="ABC transporter type 1, transmembrane domain"/>
    <property type="match status" value="1"/>
</dbReference>
<name>A0A3L6FZR1_MAIZE</name>
<organism evidence="7">
    <name type="scientific">Zea mays</name>
    <name type="common">Maize</name>
    <dbReference type="NCBI Taxonomy" id="4577"/>
    <lineage>
        <taxon>Eukaryota</taxon>
        <taxon>Viridiplantae</taxon>
        <taxon>Streptophyta</taxon>
        <taxon>Embryophyta</taxon>
        <taxon>Tracheophyta</taxon>
        <taxon>Spermatophyta</taxon>
        <taxon>Magnoliopsida</taxon>
        <taxon>Liliopsida</taxon>
        <taxon>Poales</taxon>
        <taxon>Poaceae</taxon>
        <taxon>PACMAD clade</taxon>
        <taxon>Panicoideae</taxon>
        <taxon>Andropogonodae</taxon>
        <taxon>Andropogoneae</taxon>
        <taxon>Tripsacinae</taxon>
        <taxon>Zea</taxon>
    </lineage>
</organism>
<dbReference type="AlphaFoldDB" id="A0A3L6FZR1"/>
<gene>
    <name evidence="7" type="primary">ABCB7</name>
    <name evidence="7" type="ORF">Zm00014a_042362</name>
</gene>
<dbReference type="Gene3D" id="3.40.50.300">
    <property type="entry name" value="P-loop containing nucleotide triphosphate hydrolases"/>
    <property type="match status" value="1"/>
</dbReference>
<dbReference type="InterPro" id="IPR039421">
    <property type="entry name" value="Type_1_exporter"/>
</dbReference>
<keyword evidence="4 5" id="KW-0472">Membrane</keyword>
<reference evidence="7" key="1">
    <citation type="journal article" date="2018" name="Nat. Genet.">
        <title>Extensive intraspecific gene order and gene structural variations between Mo17 and other maize genomes.</title>
        <authorList>
            <person name="Sun S."/>
            <person name="Zhou Y."/>
            <person name="Chen J."/>
            <person name="Shi J."/>
            <person name="Zhao H."/>
            <person name="Zhao H."/>
            <person name="Song W."/>
            <person name="Zhang M."/>
            <person name="Cui Y."/>
            <person name="Dong X."/>
            <person name="Liu H."/>
            <person name="Ma X."/>
            <person name="Jiao Y."/>
            <person name="Wang B."/>
            <person name="Wei X."/>
            <person name="Stein J.C."/>
            <person name="Glaubitz J.C."/>
            <person name="Lu F."/>
            <person name="Yu G."/>
            <person name="Liang C."/>
            <person name="Fengler K."/>
            <person name="Li B."/>
            <person name="Rafalski A."/>
            <person name="Schnable P.S."/>
            <person name="Ware D.H."/>
            <person name="Buckler E.S."/>
            <person name="Lai J."/>
        </authorList>
    </citation>
    <scope>NUCLEOTIDE SEQUENCE [LARGE SCALE GENOMIC DNA]</scope>
    <source>
        <tissue evidence="7">Seedling</tissue>
    </source>
</reference>
<feature type="transmembrane region" description="Helical" evidence="5">
    <location>
        <begin position="123"/>
        <end position="141"/>
    </location>
</feature>
<evidence type="ECO:0000256" key="1">
    <source>
        <dbReference type="ARBA" id="ARBA00004141"/>
    </source>
</evidence>
<dbReference type="InterPro" id="IPR011527">
    <property type="entry name" value="ABC1_TM_dom"/>
</dbReference>
<evidence type="ECO:0000313" key="7">
    <source>
        <dbReference type="EMBL" id="PWZ40338.1"/>
    </source>
</evidence>
<dbReference type="PANTHER" id="PTHR24222:SF57">
    <property type="entry name" value="ABC TRANSMEMBRANE TYPE-1 DOMAIN-CONTAINING PROTEIN"/>
    <property type="match status" value="1"/>
</dbReference>
<sequence length="224" mass="25217">MTPFSMVPKRKEHCSSNVLPLYSFVMERFKVSGWLYFIALLEQQMVLLQILQEYSIEPCCFIQWRESCYKKYNMFIRKAYWSSLQEGAVNPLGLGFVMATLISSYGLAVWYGSKLIVERGYNGGMVISVIMSVMIGVMSLGQATRSVTAFAEGQGAAHRMFKIIERKPDIDIDDNTGIILEDVKGDVQLKDVYFNYPTRPEFSLQVPSGTTMALVGDSAVGNRP</sequence>
<keyword evidence="2 5" id="KW-0812">Transmembrane</keyword>
<comment type="caution">
    <text evidence="7">The sequence shown here is derived from an EMBL/GenBank/DDBJ whole genome shotgun (WGS) entry which is preliminary data.</text>
</comment>
<accession>A0A3L6FZR1</accession>
<dbReference type="InterPro" id="IPR036640">
    <property type="entry name" value="ABC1_TM_sf"/>
</dbReference>
<comment type="subcellular location">
    <subcellularLocation>
        <location evidence="1">Membrane</location>
        <topology evidence="1">Multi-pass membrane protein</topology>
    </subcellularLocation>
</comment>
<evidence type="ECO:0000259" key="6">
    <source>
        <dbReference type="PROSITE" id="PS50929"/>
    </source>
</evidence>
<dbReference type="GO" id="GO:0140359">
    <property type="term" value="F:ABC-type transporter activity"/>
    <property type="evidence" value="ECO:0007669"/>
    <property type="project" value="InterPro"/>
</dbReference>
<dbReference type="GO" id="GO:0016020">
    <property type="term" value="C:membrane"/>
    <property type="evidence" value="ECO:0007669"/>
    <property type="project" value="UniProtKB-SubCell"/>
</dbReference>
<evidence type="ECO:0000256" key="4">
    <source>
        <dbReference type="ARBA" id="ARBA00023136"/>
    </source>
</evidence>
<evidence type="ECO:0000256" key="5">
    <source>
        <dbReference type="SAM" id="Phobius"/>
    </source>
</evidence>
<dbReference type="SUPFAM" id="SSF90123">
    <property type="entry name" value="ABC transporter transmembrane region"/>
    <property type="match status" value="1"/>
</dbReference>